<protein>
    <submittedName>
        <fullName evidence="7">Dihydrodipicolinate synthase family protein</fullName>
    </submittedName>
</protein>
<keyword evidence="3" id="KW-0704">Schiff base</keyword>
<gene>
    <name evidence="7" type="ORF">H8E19_03975</name>
</gene>
<feature type="binding site" evidence="6">
    <location>
        <position position="210"/>
    </location>
    <ligand>
        <name>pyruvate</name>
        <dbReference type="ChEBI" id="CHEBI:15361"/>
    </ligand>
</feature>
<sequence length="302" mass="32120">MVERVLLEGCFPPIPTPFDGNGRVDHDNLALNLEKWQKTPLNGFLVLGSNGEAVLLKREEKLEIWKTAGQVIGSDHLFIAGTGCNSTVETVELTEKGARLGADAAMVVTPYYYKARMDHKTLVLHYTTIADGSPIPIILYNVPAFTGVDLGAETIIELAQHPNIIGLKESSGNVVKMGQVFYKSGHVFQVLAGSGSFLLPALTVGAVGGVMALAAVAPHPLAEIVECFQNGAMKRARDIQLGLISANAAVTSRFGIAGLKAALDLIGMYGGPVRPPLLPLGKEQKATLEKIMREAGILEGVE</sequence>
<comment type="similarity">
    <text evidence="1 4">Belongs to the DapA family.</text>
</comment>
<dbReference type="PANTHER" id="PTHR12128">
    <property type="entry name" value="DIHYDRODIPICOLINATE SYNTHASE"/>
    <property type="match status" value="1"/>
</dbReference>
<evidence type="ECO:0000256" key="1">
    <source>
        <dbReference type="ARBA" id="ARBA00007592"/>
    </source>
</evidence>
<evidence type="ECO:0000256" key="3">
    <source>
        <dbReference type="ARBA" id="ARBA00023270"/>
    </source>
</evidence>
<reference evidence="7 8" key="1">
    <citation type="submission" date="2020-08" db="EMBL/GenBank/DDBJ databases">
        <title>Bridging the membrane lipid divide: bacteria of the FCB group superphylum have the potential to synthesize archaeal ether lipids.</title>
        <authorList>
            <person name="Villanueva L."/>
            <person name="Von Meijenfeldt F.A.B."/>
            <person name="Westbye A.B."/>
            <person name="Yadav S."/>
            <person name="Hopmans E.C."/>
            <person name="Dutilh B.E."/>
            <person name="Sinninghe Damste J.S."/>
        </authorList>
    </citation>
    <scope>NUCLEOTIDE SEQUENCE [LARGE SCALE GENOMIC DNA]</scope>
    <source>
        <strain evidence="7">NIOZ-UU27</strain>
    </source>
</reference>
<evidence type="ECO:0000313" key="8">
    <source>
        <dbReference type="Proteomes" id="UP000650524"/>
    </source>
</evidence>
<dbReference type="PANTHER" id="PTHR12128:SF66">
    <property type="entry name" value="4-HYDROXY-2-OXOGLUTARATE ALDOLASE, MITOCHONDRIAL"/>
    <property type="match status" value="1"/>
</dbReference>
<evidence type="ECO:0000313" key="7">
    <source>
        <dbReference type="EMBL" id="MBC8176541.1"/>
    </source>
</evidence>
<dbReference type="InterPro" id="IPR013785">
    <property type="entry name" value="Aldolase_TIM"/>
</dbReference>
<dbReference type="PIRSF" id="PIRSF001365">
    <property type="entry name" value="DHDPS"/>
    <property type="match status" value="1"/>
</dbReference>
<dbReference type="GO" id="GO:0044281">
    <property type="term" value="P:small molecule metabolic process"/>
    <property type="evidence" value="ECO:0007669"/>
    <property type="project" value="UniProtKB-ARBA"/>
</dbReference>
<dbReference type="SUPFAM" id="SSF51569">
    <property type="entry name" value="Aldolase"/>
    <property type="match status" value="1"/>
</dbReference>
<accession>A0A8J6T5I0</accession>
<dbReference type="AlphaFoldDB" id="A0A8J6T5I0"/>
<feature type="active site" description="Proton donor/acceptor" evidence="5">
    <location>
        <position position="140"/>
    </location>
</feature>
<feature type="active site" description="Schiff-base intermediate with substrate" evidence="5">
    <location>
        <position position="168"/>
    </location>
</feature>
<dbReference type="SMART" id="SM01130">
    <property type="entry name" value="DHDPS"/>
    <property type="match status" value="1"/>
</dbReference>
<evidence type="ECO:0000256" key="2">
    <source>
        <dbReference type="ARBA" id="ARBA00023239"/>
    </source>
</evidence>
<dbReference type="InterPro" id="IPR020625">
    <property type="entry name" value="Schiff_base-form_aldolases_AS"/>
</dbReference>
<keyword evidence="2 4" id="KW-0456">Lyase</keyword>
<dbReference type="EMBL" id="JACNJD010000143">
    <property type="protein sequence ID" value="MBC8176541.1"/>
    <property type="molecule type" value="Genomic_DNA"/>
</dbReference>
<dbReference type="PROSITE" id="PS00666">
    <property type="entry name" value="DHDPS_2"/>
    <property type="match status" value="1"/>
</dbReference>
<dbReference type="CDD" id="cd00408">
    <property type="entry name" value="DHDPS-like"/>
    <property type="match status" value="1"/>
</dbReference>
<evidence type="ECO:0000256" key="5">
    <source>
        <dbReference type="PIRSR" id="PIRSR001365-1"/>
    </source>
</evidence>
<evidence type="ECO:0000256" key="6">
    <source>
        <dbReference type="PIRSR" id="PIRSR001365-2"/>
    </source>
</evidence>
<dbReference type="Gene3D" id="3.20.20.70">
    <property type="entry name" value="Aldolase class I"/>
    <property type="match status" value="1"/>
</dbReference>
<dbReference type="Proteomes" id="UP000650524">
    <property type="component" value="Unassembled WGS sequence"/>
</dbReference>
<dbReference type="Pfam" id="PF00701">
    <property type="entry name" value="DHDPS"/>
    <property type="match status" value="1"/>
</dbReference>
<proteinExistence type="inferred from homology"/>
<dbReference type="PRINTS" id="PR00146">
    <property type="entry name" value="DHPICSNTHASE"/>
</dbReference>
<name>A0A8J6T5I0_9DELT</name>
<organism evidence="7 8">
    <name type="scientific">Candidatus Desulfacyla euxinica</name>
    <dbReference type="NCBI Taxonomy" id="2841693"/>
    <lineage>
        <taxon>Bacteria</taxon>
        <taxon>Deltaproteobacteria</taxon>
        <taxon>Candidatus Desulfacyla</taxon>
    </lineage>
</organism>
<comment type="caution">
    <text evidence="7">The sequence shown here is derived from an EMBL/GenBank/DDBJ whole genome shotgun (WGS) entry which is preliminary data.</text>
</comment>
<dbReference type="InterPro" id="IPR002220">
    <property type="entry name" value="DapA-like"/>
</dbReference>
<evidence type="ECO:0000256" key="4">
    <source>
        <dbReference type="PIRNR" id="PIRNR001365"/>
    </source>
</evidence>
<dbReference type="GO" id="GO:0008840">
    <property type="term" value="F:4-hydroxy-tetrahydrodipicolinate synthase activity"/>
    <property type="evidence" value="ECO:0007669"/>
    <property type="project" value="TreeGrafter"/>
</dbReference>